<dbReference type="PANTHER" id="PTHR45947">
    <property type="entry name" value="SULFOQUINOVOSYL TRANSFERASE SQD2"/>
    <property type="match status" value="1"/>
</dbReference>
<dbReference type="PANTHER" id="PTHR45947:SF15">
    <property type="entry name" value="TEICHURONIC ACID BIOSYNTHESIS GLYCOSYLTRANSFERASE TUAC-RELATED"/>
    <property type="match status" value="1"/>
</dbReference>
<keyword evidence="3" id="KW-0808">Transferase</keyword>
<dbReference type="Pfam" id="PF13439">
    <property type="entry name" value="Glyco_transf_4"/>
    <property type="match status" value="1"/>
</dbReference>
<evidence type="ECO:0000259" key="1">
    <source>
        <dbReference type="Pfam" id="PF00534"/>
    </source>
</evidence>
<dbReference type="InterPro" id="IPR001296">
    <property type="entry name" value="Glyco_trans_1"/>
</dbReference>
<dbReference type="AlphaFoldDB" id="A0A5C7GKQ7"/>
<keyword evidence="4" id="KW-1185">Reference proteome</keyword>
<dbReference type="EMBL" id="VRKQ01000008">
    <property type="protein sequence ID" value="TXG38874.1"/>
    <property type="molecule type" value="Genomic_DNA"/>
</dbReference>
<dbReference type="RefSeq" id="WP_147766355.1">
    <property type="nucleotide sequence ID" value="NZ_VRKQ01000008.1"/>
</dbReference>
<comment type="caution">
    <text evidence="3">The sequence shown here is derived from an EMBL/GenBank/DDBJ whole genome shotgun (WGS) entry which is preliminary data.</text>
</comment>
<sequence>MDKRIKILFTIPNFDTAGSGKVVYDLVKGLDKQKFEPEICCFHNRGDYFENIKKLDVKIHIFNFAAPYRPFLTLPFRILKIGMFFKKHQFDIIHSWHWSSDFTEPLAARLAGIPFVYTKKAMGWGNKSWLWRSKLSKRIIAINTDMSSLFFQKLKYKVEYIPLGVDTEFYKPQKKSIKLQNELGVQPSDFVVITVANLVPVKGVEVLIEAVKNLKDDSIKLLIVGDYNNNYGKDLKNRYESNWVQFIGKQNDVRPYIALSDVFVIPTKNEGRKEGQPIAPLEAMAMGKVVVGSNVSGIKDILHEFGGNLIEPGNIKSLSLKIKDKKIFGDLERNREGLEMRGYVISKFALNKSMFSHEVLYKTTVK</sequence>
<accession>A0A5C7GKQ7</accession>
<dbReference type="CDD" id="cd03801">
    <property type="entry name" value="GT4_PimA-like"/>
    <property type="match status" value="1"/>
</dbReference>
<dbReference type="SUPFAM" id="SSF53756">
    <property type="entry name" value="UDP-Glycosyltransferase/glycogen phosphorylase"/>
    <property type="match status" value="1"/>
</dbReference>
<protein>
    <submittedName>
        <fullName evidence="3">Glycosyltransferase family 4 protein</fullName>
    </submittedName>
</protein>
<name>A0A5C7GKQ7_9FLAO</name>
<evidence type="ECO:0000259" key="2">
    <source>
        <dbReference type="Pfam" id="PF13439"/>
    </source>
</evidence>
<evidence type="ECO:0000313" key="3">
    <source>
        <dbReference type="EMBL" id="TXG38874.1"/>
    </source>
</evidence>
<proteinExistence type="predicted"/>
<reference evidence="3 4" key="1">
    <citation type="submission" date="2019-08" db="EMBL/GenBank/DDBJ databases">
        <title>Seonamhaeicola sediminis sp. nov., isolated from marine sediment.</title>
        <authorList>
            <person name="Cao W.R."/>
        </authorList>
    </citation>
    <scope>NUCLEOTIDE SEQUENCE [LARGE SCALE GENOMIC DNA]</scope>
    <source>
        <strain evidence="3 4">1505</strain>
    </source>
</reference>
<organism evidence="3 4">
    <name type="scientific">Seonamhaeicola maritimus</name>
    <dbReference type="NCBI Taxonomy" id="2591822"/>
    <lineage>
        <taxon>Bacteria</taxon>
        <taxon>Pseudomonadati</taxon>
        <taxon>Bacteroidota</taxon>
        <taxon>Flavobacteriia</taxon>
        <taxon>Flavobacteriales</taxon>
        <taxon>Flavobacteriaceae</taxon>
    </lineage>
</organism>
<dbReference type="Proteomes" id="UP000321080">
    <property type="component" value="Unassembled WGS sequence"/>
</dbReference>
<dbReference type="GO" id="GO:0016757">
    <property type="term" value="F:glycosyltransferase activity"/>
    <property type="evidence" value="ECO:0007669"/>
    <property type="project" value="InterPro"/>
</dbReference>
<dbReference type="Gene3D" id="3.40.50.2000">
    <property type="entry name" value="Glycogen Phosphorylase B"/>
    <property type="match status" value="2"/>
</dbReference>
<dbReference type="InterPro" id="IPR028098">
    <property type="entry name" value="Glyco_trans_4-like_N"/>
</dbReference>
<dbReference type="OrthoDB" id="7560678at2"/>
<gene>
    <name evidence="3" type="ORF">FUA22_03005</name>
</gene>
<dbReference type="Pfam" id="PF00534">
    <property type="entry name" value="Glycos_transf_1"/>
    <property type="match status" value="1"/>
</dbReference>
<feature type="domain" description="Glycosyl transferase family 1" evidence="1">
    <location>
        <begin position="180"/>
        <end position="323"/>
    </location>
</feature>
<evidence type="ECO:0000313" key="4">
    <source>
        <dbReference type="Proteomes" id="UP000321080"/>
    </source>
</evidence>
<feature type="domain" description="Glycosyltransferase subfamily 4-like N-terminal" evidence="2">
    <location>
        <begin position="18"/>
        <end position="168"/>
    </location>
</feature>
<dbReference type="InterPro" id="IPR050194">
    <property type="entry name" value="Glycosyltransferase_grp1"/>
</dbReference>